<name>A0A0E9S5T9_ANGAN</name>
<proteinExistence type="predicted"/>
<evidence type="ECO:0000313" key="1">
    <source>
        <dbReference type="EMBL" id="JAH36030.1"/>
    </source>
</evidence>
<dbReference type="EMBL" id="GBXM01072547">
    <property type="protein sequence ID" value="JAH36030.1"/>
    <property type="molecule type" value="Transcribed_RNA"/>
</dbReference>
<sequence>MHQHLFQIHAGILMQCTQNSKFLPKTPVHAMQKECRFLPLPATPSLCRLC</sequence>
<protein>
    <submittedName>
        <fullName evidence="1">Uncharacterized protein</fullName>
    </submittedName>
</protein>
<organism evidence="1">
    <name type="scientific">Anguilla anguilla</name>
    <name type="common">European freshwater eel</name>
    <name type="synonym">Muraena anguilla</name>
    <dbReference type="NCBI Taxonomy" id="7936"/>
    <lineage>
        <taxon>Eukaryota</taxon>
        <taxon>Metazoa</taxon>
        <taxon>Chordata</taxon>
        <taxon>Craniata</taxon>
        <taxon>Vertebrata</taxon>
        <taxon>Euteleostomi</taxon>
        <taxon>Actinopterygii</taxon>
        <taxon>Neopterygii</taxon>
        <taxon>Teleostei</taxon>
        <taxon>Anguilliformes</taxon>
        <taxon>Anguillidae</taxon>
        <taxon>Anguilla</taxon>
    </lineage>
</organism>
<reference evidence="1" key="1">
    <citation type="submission" date="2014-11" db="EMBL/GenBank/DDBJ databases">
        <authorList>
            <person name="Amaro Gonzalez C."/>
        </authorList>
    </citation>
    <scope>NUCLEOTIDE SEQUENCE</scope>
</reference>
<reference evidence="1" key="2">
    <citation type="journal article" date="2015" name="Fish Shellfish Immunol.">
        <title>Early steps in the European eel (Anguilla anguilla)-Vibrio vulnificus interaction in the gills: Role of the RtxA13 toxin.</title>
        <authorList>
            <person name="Callol A."/>
            <person name="Pajuelo D."/>
            <person name="Ebbesson L."/>
            <person name="Teles M."/>
            <person name="MacKenzie S."/>
            <person name="Amaro C."/>
        </authorList>
    </citation>
    <scope>NUCLEOTIDE SEQUENCE</scope>
</reference>
<accession>A0A0E9S5T9</accession>
<dbReference type="AlphaFoldDB" id="A0A0E9S5T9"/>